<dbReference type="InterPro" id="IPR003599">
    <property type="entry name" value="Ig_sub"/>
</dbReference>
<dbReference type="PANTHER" id="PTHR23266">
    <property type="entry name" value="IMMUNOGLOBULIN HEAVY CHAIN"/>
    <property type="match status" value="1"/>
</dbReference>
<gene>
    <name evidence="5" type="ORF">UY3_02407</name>
</gene>
<evidence type="ECO:0000256" key="2">
    <source>
        <dbReference type="ARBA" id="ARBA00023130"/>
    </source>
</evidence>
<dbReference type="InterPro" id="IPR013783">
    <property type="entry name" value="Ig-like_fold"/>
</dbReference>
<dbReference type="GO" id="GO:0002250">
    <property type="term" value="P:adaptive immune response"/>
    <property type="evidence" value="ECO:0007669"/>
    <property type="project" value="UniProtKB-KW"/>
</dbReference>
<feature type="non-terminal residue" evidence="5">
    <location>
        <position position="227"/>
    </location>
</feature>
<dbReference type="InterPro" id="IPR007110">
    <property type="entry name" value="Ig-like_dom"/>
</dbReference>
<keyword evidence="6" id="KW-1185">Reference proteome</keyword>
<dbReference type="GO" id="GO:0019814">
    <property type="term" value="C:immunoglobulin complex"/>
    <property type="evidence" value="ECO:0007669"/>
    <property type="project" value="UniProtKB-KW"/>
</dbReference>
<evidence type="ECO:0000259" key="4">
    <source>
        <dbReference type="PROSITE" id="PS50835"/>
    </source>
</evidence>
<dbReference type="PROSITE" id="PS50835">
    <property type="entry name" value="IG_LIKE"/>
    <property type="match status" value="2"/>
</dbReference>
<sequence length="227" mass="25830">QVVLTQSGPEMKKPGESTRLKCAVSGFTITSYYMAWVRQETGKGLEWLVSYWKPGSEYYSPTIKGRFTASKDSSNFYLQMNGLKPEDTALYYCARDTVRGSRSGLRQNLPLQRQGKGFPGGVRSHIQLVEPGGDVKKPRDTLRLSCKASGFTFTDYHMNWVRQAPGKGLEWVTHIQVTSTYYADSLKGRFTISRDNPKNMVYFQMRNLKTEDTALYYCAKPTVNRNL</sequence>
<accession>M7CHH9</accession>
<dbReference type="STRING" id="8469.M7CHH9"/>
<feature type="domain" description="Ig-like" evidence="4">
    <location>
        <begin position="1"/>
        <end position="112"/>
    </location>
</feature>
<dbReference type="SUPFAM" id="SSF48726">
    <property type="entry name" value="Immunoglobulin"/>
    <property type="match status" value="2"/>
</dbReference>
<dbReference type="InterPro" id="IPR036179">
    <property type="entry name" value="Ig-like_dom_sf"/>
</dbReference>
<feature type="non-terminal residue" evidence="5">
    <location>
        <position position="1"/>
    </location>
</feature>
<dbReference type="AlphaFoldDB" id="M7CHH9"/>
<evidence type="ECO:0000256" key="3">
    <source>
        <dbReference type="ARBA" id="ARBA00043265"/>
    </source>
</evidence>
<dbReference type="InterPro" id="IPR050199">
    <property type="entry name" value="IgHV"/>
</dbReference>
<dbReference type="GO" id="GO:0005576">
    <property type="term" value="C:extracellular region"/>
    <property type="evidence" value="ECO:0007669"/>
    <property type="project" value="UniProtKB-ARBA"/>
</dbReference>
<evidence type="ECO:0000313" key="6">
    <source>
        <dbReference type="Proteomes" id="UP000031443"/>
    </source>
</evidence>
<feature type="domain" description="Ig-like" evidence="4">
    <location>
        <begin position="119"/>
        <end position="227"/>
    </location>
</feature>
<evidence type="ECO:0000256" key="1">
    <source>
        <dbReference type="ARBA" id="ARBA00022859"/>
    </source>
</evidence>
<keyword evidence="1" id="KW-0391">Immunity</keyword>
<dbReference type="InterPro" id="IPR013106">
    <property type="entry name" value="Ig_V-set"/>
</dbReference>
<evidence type="ECO:0000313" key="5">
    <source>
        <dbReference type="EMBL" id="EMP40357.1"/>
    </source>
</evidence>
<keyword evidence="2" id="KW-1064">Adaptive immunity</keyword>
<dbReference type="SMART" id="SM00406">
    <property type="entry name" value="IGv"/>
    <property type="match status" value="2"/>
</dbReference>
<proteinExistence type="predicted"/>
<organism evidence="5 6">
    <name type="scientific">Chelonia mydas</name>
    <name type="common">Green sea-turtle</name>
    <name type="synonym">Chelonia agassizi</name>
    <dbReference type="NCBI Taxonomy" id="8469"/>
    <lineage>
        <taxon>Eukaryota</taxon>
        <taxon>Metazoa</taxon>
        <taxon>Chordata</taxon>
        <taxon>Craniata</taxon>
        <taxon>Vertebrata</taxon>
        <taxon>Euteleostomi</taxon>
        <taxon>Archelosauria</taxon>
        <taxon>Testudinata</taxon>
        <taxon>Testudines</taxon>
        <taxon>Cryptodira</taxon>
        <taxon>Durocryptodira</taxon>
        <taxon>Americhelydia</taxon>
        <taxon>Chelonioidea</taxon>
        <taxon>Cheloniidae</taxon>
        <taxon>Chelonia</taxon>
    </lineage>
</organism>
<dbReference type="SMART" id="SM00409">
    <property type="entry name" value="IG"/>
    <property type="match status" value="2"/>
</dbReference>
<dbReference type="FunFam" id="2.60.40.10:FF:001594">
    <property type="entry name" value="Immunoglobulin heavy variable 9-4"/>
    <property type="match status" value="1"/>
</dbReference>
<dbReference type="Proteomes" id="UP000031443">
    <property type="component" value="Unassembled WGS sequence"/>
</dbReference>
<name>M7CHH9_CHEMY</name>
<reference evidence="6" key="1">
    <citation type="journal article" date="2013" name="Nat. Genet.">
        <title>The draft genomes of soft-shell turtle and green sea turtle yield insights into the development and evolution of the turtle-specific body plan.</title>
        <authorList>
            <person name="Wang Z."/>
            <person name="Pascual-Anaya J."/>
            <person name="Zadissa A."/>
            <person name="Li W."/>
            <person name="Niimura Y."/>
            <person name="Huang Z."/>
            <person name="Li C."/>
            <person name="White S."/>
            <person name="Xiong Z."/>
            <person name="Fang D."/>
            <person name="Wang B."/>
            <person name="Ming Y."/>
            <person name="Chen Y."/>
            <person name="Zheng Y."/>
            <person name="Kuraku S."/>
            <person name="Pignatelli M."/>
            <person name="Herrero J."/>
            <person name="Beal K."/>
            <person name="Nozawa M."/>
            <person name="Li Q."/>
            <person name="Wang J."/>
            <person name="Zhang H."/>
            <person name="Yu L."/>
            <person name="Shigenobu S."/>
            <person name="Wang J."/>
            <person name="Liu J."/>
            <person name="Flicek P."/>
            <person name="Searle S."/>
            <person name="Wang J."/>
            <person name="Kuratani S."/>
            <person name="Yin Y."/>
            <person name="Aken B."/>
            <person name="Zhang G."/>
            <person name="Irie N."/>
        </authorList>
    </citation>
    <scope>NUCLEOTIDE SEQUENCE [LARGE SCALE GENOMIC DNA]</scope>
</reference>
<dbReference type="EMBL" id="KB513065">
    <property type="protein sequence ID" value="EMP40357.1"/>
    <property type="molecule type" value="Genomic_DNA"/>
</dbReference>
<dbReference type="FunFam" id="2.60.40.10:FF:001259">
    <property type="entry name" value="Immunoglobulin heavy variable 13-2"/>
    <property type="match status" value="1"/>
</dbReference>
<keyword evidence="3" id="KW-1280">Immunoglobulin</keyword>
<dbReference type="Gene3D" id="2.60.40.10">
    <property type="entry name" value="Immunoglobulins"/>
    <property type="match status" value="2"/>
</dbReference>
<protein>
    <submittedName>
        <fullName evidence="5">Ig heavy chain V region 3</fullName>
    </submittedName>
</protein>
<dbReference type="Pfam" id="PF07686">
    <property type="entry name" value="V-set"/>
    <property type="match status" value="2"/>
</dbReference>